<dbReference type="STRING" id="1121322.SAMN02745136_03425"/>
<dbReference type="PANTHER" id="PTHR43649:SF31">
    <property type="entry name" value="SN-GLYCEROL-3-PHOSPHATE-BINDING PERIPLASMIC PROTEIN UGPB"/>
    <property type="match status" value="1"/>
</dbReference>
<dbReference type="AlphaFoldDB" id="A0A1M6VMF4"/>
<gene>
    <name evidence="7" type="ORF">SAMN02745136_03425</name>
</gene>
<accession>A0A1M6VMF4</accession>
<evidence type="ECO:0000256" key="2">
    <source>
        <dbReference type="ARBA" id="ARBA00008520"/>
    </source>
</evidence>
<protein>
    <submittedName>
        <fullName evidence="7">Multiple sugar transport system substrate-binding protein</fullName>
    </submittedName>
</protein>
<feature type="compositionally biased region" description="Low complexity" evidence="5">
    <location>
        <begin position="30"/>
        <end position="54"/>
    </location>
</feature>
<dbReference type="RefSeq" id="WP_073278072.1">
    <property type="nucleotide sequence ID" value="NZ_FRAC01000018.1"/>
</dbReference>
<evidence type="ECO:0000256" key="5">
    <source>
        <dbReference type="SAM" id="MobiDB-lite"/>
    </source>
</evidence>
<comment type="subcellular location">
    <subcellularLocation>
        <location evidence="1">Cell envelope</location>
    </subcellularLocation>
</comment>
<evidence type="ECO:0000313" key="7">
    <source>
        <dbReference type="EMBL" id="SHK82680.1"/>
    </source>
</evidence>
<keyword evidence="7" id="KW-0762">Sugar transport</keyword>
<keyword evidence="4 6" id="KW-0732">Signal</keyword>
<keyword evidence="8" id="KW-1185">Reference proteome</keyword>
<dbReference type="InterPro" id="IPR050490">
    <property type="entry name" value="Bact_solute-bd_prot1"/>
</dbReference>
<dbReference type="PANTHER" id="PTHR43649">
    <property type="entry name" value="ARABINOSE-BINDING PROTEIN-RELATED"/>
    <property type="match status" value="1"/>
</dbReference>
<dbReference type="InterPro" id="IPR006059">
    <property type="entry name" value="SBP"/>
</dbReference>
<feature type="signal peptide" evidence="6">
    <location>
        <begin position="1"/>
        <end position="23"/>
    </location>
</feature>
<feature type="chain" id="PRO_5012613004" evidence="6">
    <location>
        <begin position="24"/>
        <end position="442"/>
    </location>
</feature>
<name>A0A1M6VMF4_9FIRM</name>
<organism evidence="7 8">
    <name type="scientific">Anaerocolumna jejuensis DSM 15929</name>
    <dbReference type="NCBI Taxonomy" id="1121322"/>
    <lineage>
        <taxon>Bacteria</taxon>
        <taxon>Bacillati</taxon>
        <taxon>Bacillota</taxon>
        <taxon>Clostridia</taxon>
        <taxon>Lachnospirales</taxon>
        <taxon>Lachnospiraceae</taxon>
        <taxon>Anaerocolumna</taxon>
    </lineage>
</organism>
<comment type="similarity">
    <text evidence="2">Belongs to the bacterial solute-binding protein 1 family.</text>
</comment>
<proteinExistence type="inferred from homology"/>
<dbReference type="CDD" id="cd14748">
    <property type="entry name" value="PBP2_UgpB"/>
    <property type="match status" value="1"/>
</dbReference>
<dbReference type="PROSITE" id="PS51257">
    <property type="entry name" value="PROKAR_LIPOPROTEIN"/>
    <property type="match status" value="1"/>
</dbReference>
<dbReference type="Pfam" id="PF13416">
    <property type="entry name" value="SBP_bac_8"/>
    <property type="match status" value="1"/>
</dbReference>
<keyword evidence="3" id="KW-0813">Transport</keyword>
<dbReference type="Gene3D" id="3.40.190.10">
    <property type="entry name" value="Periplasmic binding protein-like II"/>
    <property type="match status" value="2"/>
</dbReference>
<dbReference type="SUPFAM" id="SSF53850">
    <property type="entry name" value="Periplasmic binding protein-like II"/>
    <property type="match status" value="1"/>
</dbReference>
<dbReference type="GO" id="GO:0030313">
    <property type="term" value="C:cell envelope"/>
    <property type="evidence" value="ECO:0007669"/>
    <property type="project" value="UniProtKB-SubCell"/>
</dbReference>
<reference evidence="7 8" key="1">
    <citation type="submission" date="2016-11" db="EMBL/GenBank/DDBJ databases">
        <authorList>
            <person name="Jaros S."/>
            <person name="Januszkiewicz K."/>
            <person name="Wedrychowicz H."/>
        </authorList>
    </citation>
    <scope>NUCLEOTIDE SEQUENCE [LARGE SCALE GENOMIC DNA]</scope>
    <source>
        <strain evidence="7 8">DSM 15929</strain>
    </source>
</reference>
<evidence type="ECO:0000256" key="3">
    <source>
        <dbReference type="ARBA" id="ARBA00022448"/>
    </source>
</evidence>
<sequence>MKSKRILSMMLAIVMVFAMTACAKKVENTGAEEAATPTATEAVTPAATEEATPEPTKEAETIQPVTIEYWHAMSGGPQDELTKLTDKFNAENGKGITVKLVNQGSYDDLSKKLMGSVAAKTLPDMAQVYDSWIINYLDAVVPLDDFVNSDFDNYDDIVESYRNESKEFGKIYTMPFNKSIQLYFYNKTEFDKLGLGAPKTWEDLKNIGKTIYDADKKPALGYDDLAAMFWQLVLQNGSEFIENGEVKFNNAQGIEALNFFLDMYKKGYARVAGEDKYMSGPFGNGDCMAYIGSSAGLSYIKTNGFELGVAPLPAGKAGAVPSAGTNLAMFAQDRNKQLAVWEYMKYLTSADATAEWSIATGYLPVRLSAFQSSAYQTYMKGSEAAQASYAQIDNQYFEGAYKGANEVRSLLSSEVEAAILNGETGEKAVPDIAAKVEAILKK</sequence>
<dbReference type="Proteomes" id="UP000184386">
    <property type="component" value="Unassembled WGS sequence"/>
</dbReference>
<evidence type="ECO:0000313" key="8">
    <source>
        <dbReference type="Proteomes" id="UP000184386"/>
    </source>
</evidence>
<evidence type="ECO:0000256" key="6">
    <source>
        <dbReference type="SAM" id="SignalP"/>
    </source>
</evidence>
<dbReference type="EMBL" id="FRAC01000018">
    <property type="protein sequence ID" value="SHK82680.1"/>
    <property type="molecule type" value="Genomic_DNA"/>
</dbReference>
<evidence type="ECO:0000256" key="4">
    <source>
        <dbReference type="ARBA" id="ARBA00022729"/>
    </source>
</evidence>
<feature type="region of interest" description="Disordered" evidence="5">
    <location>
        <begin position="30"/>
        <end position="60"/>
    </location>
</feature>
<evidence type="ECO:0000256" key="1">
    <source>
        <dbReference type="ARBA" id="ARBA00004196"/>
    </source>
</evidence>